<evidence type="ECO:0000256" key="1">
    <source>
        <dbReference type="SAM" id="Coils"/>
    </source>
</evidence>
<name>A0AAW1DCK6_9HEMI</name>
<comment type="caution">
    <text evidence="3">The sequence shown here is derived from an EMBL/GenBank/DDBJ whole genome shotgun (WGS) entry which is preliminary data.</text>
</comment>
<feature type="compositionally biased region" description="Basic and acidic residues" evidence="2">
    <location>
        <begin position="285"/>
        <end position="311"/>
    </location>
</feature>
<organism evidence="3 4">
    <name type="scientific">Rhynocoris fuscipes</name>
    <dbReference type="NCBI Taxonomy" id="488301"/>
    <lineage>
        <taxon>Eukaryota</taxon>
        <taxon>Metazoa</taxon>
        <taxon>Ecdysozoa</taxon>
        <taxon>Arthropoda</taxon>
        <taxon>Hexapoda</taxon>
        <taxon>Insecta</taxon>
        <taxon>Pterygota</taxon>
        <taxon>Neoptera</taxon>
        <taxon>Paraneoptera</taxon>
        <taxon>Hemiptera</taxon>
        <taxon>Heteroptera</taxon>
        <taxon>Panheteroptera</taxon>
        <taxon>Cimicomorpha</taxon>
        <taxon>Reduviidae</taxon>
        <taxon>Harpactorinae</taxon>
        <taxon>Harpactorini</taxon>
        <taxon>Rhynocoris</taxon>
    </lineage>
</organism>
<proteinExistence type="predicted"/>
<dbReference type="Proteomes" id="UP001461498">
    <property type="component" value="Unassembled WGS sequence"/>
</dbReference>
<evidence type="ECO:0000313" key="4">
    <source>
        <dbReference type="Proteomes" id="UP001461498"/>
    </source>
</evidence>
<sequence>MTKSRGSKYIKKIYLNEDFESVCSEDSINYFLNPSEPKNKKYKKKLVKKHQKNDEDIKSIKLIKYDRKKDFETIKKKMQNKGDRLKLFYGDDMCSFDDLDSDILKEVISDRQTDDDDDTIDDSEMLSSIVNDEYIDDQQQNKHDDDMDVNIAEEEREADISIEEGNDTKISFTDQDSEYEINEIIKWKNSEDLLLVNDEQDGKGRDIEDLEDNETDNTFTSNISQKIVKEEMPVIESKSKENLLEIDNDSEEIQGNQETFPESEELCYELGHITEEVDEEEEGNDEKCKKDEEEKERNSDDKSEEESSSKEDLEEIDDKNFNEFQNRIQFLSETIAKLKSELNEAKEAVEEEKKATKIPGHACNMLEPCTVAAQLEERLRARREAAAASYREELQQVERMVSQEIARLEEDMNKLKPLNKLAADWEIPRDPQLRSIMYRHDYMLVASDITLNIPNELKSFFSKELQKGTDPPAIQ</sequence>
<feature type="compositionally biased region" description="Polar residues" evidence="2">
    <location>
        <begin position="216"/>
        <end position="225"/>
    </location>
</feature>
<dbReference type="AlphaFoldDB" id="A0AAW1DCK6"/>
<feature type="compositionally biased region" description="Basic and acidic residues" evidence="2">
    <location>
        <begin position="227"/>
        <end position="243"/>
    </location>
</feature>
<feature type="coiled-coil region" evidence="1">
    <location>
        <begin position="321"/>
        <end position="355"/>
    </location>
</feature>
<keyword evidence="1" id="KW-0175">Coiled coil</keyword>
<feature type="coiled-coil region" evidence="1">
    <location>
        <begin position="380"/>
        <end position="411"/>
    </location>
</feature>
<dbReference type="EMBL" id="JAPXFL010000003">
    <property type="protein sequence ID" value="KAK9508729.1"/>
    <property type="molecule type" value="Genomic_DNA"/>
</dbReference>
<accession>A0AAW1DCK6</accession>
<keyword evidence="4" id="KW-1185">Reference proteome</keyword>
<gene>
    <name evidence="3" type="ORF">O3M35_006218</name>
</gene>
<feature type="region of interest" description="Disordered" evidence="2">
    <location>
        <begin position="200"/>
        <end position="262"/>
    </location>
</feature>
<reference evidence="3 4" key="1">
    <citation type="submission" date="2022-12" db="EMBL/GenBank/DDBJ databases">
        <title>Chromosome-level genome assembly of true bugs.</title>
        <authorList>
            <person name="Ma L."/>
            <person name="Li H."/>
        </authorList>
    </citation>
    <scope>NUCLEOTIDE SEQUENCE [LARGE SCALE GENOMIC DNA]</scope>
    <source>
        <strain evidence="3">Lab_2022b</strain>
    </source>
</reference>
<evidence type="ECO:0000256" key="2">
    <source>
        <dbReference type="SAM" id="MobiDB-lite"/>
    </source>
</evidence>
<evidence type="ECO:0000313" key="3">
    <source>
        <dbReference type="EMBL" id="KAK9508729.1"/>
    </source>
</evidence>
<protein>
    <submittedName>
        <fullName evidence="3">Uncharacterized protein</fullName>
    </submittedName>
</protein>
<feature type="region of interest" description="Disordered" evidence="2">
    <location>
        <begin position="274"/>
        <end position="318"/>
    </location>
</feature>